<dbReference type="GO" id="GO:0007229">
    <property type="term" value="P:integrin-mediated signaling pathway"/>
    <property type="evidence" value="ECO:0007669"/>
    <property type="project" value="UniProtKB-KW"/>
</dbReference>
<dbReference type="GO" id="GO:0009986">
    <property type="term" value="C:cell surface"/>
    <property type="evidence" value="ECO:0007669"/>
    <property type="project" value="TreeGrafter"/>
</dbReference>
<dbReference type="GO" id="GO:0007157">
    <property type="term" value="P:heterophilic cell-cell adhesion via plasma membrane cell adhesion molecules"/>
    <property type="evidence" value="ECO:0007669"/>
    <property type="project" value="UniProtKB-ARBA"/>
</dbReference>
<evidence type="ECO:0000256" key="5">
    <source>
        <dbReference type="ARBA" id="ARBA00022737"/>
    </source>
</evidence>
<evidence type="ECO:0000256" key="7">
    <source>
        <dbReference type="ARBA" id="ARBA00022989"/>
    </source>
</evidence>
<protein>
    <recommendedName>
        <fullName evidence="13">Integrin beta</fullName>
    </recommendedName>
</protein>
<feature type="disulfide bond" evidence="12">
    <location>
        <begin position="253"/>
        <end position="294"/>
    </location>
</feature>
<dbReference type="KEGG" id="soy:115879260"/>
<evidence type="ECO:0000313" key="17">
    <source>
        <dbReference type="Proteomes" id="UP000504635"/>
    </source>
</evidence>
<feature type="disulfide bond" evidence="12">
    <location>
        <begin position="519"/>
        <end position="546"/>
    </location>
</feature>
<dbReference type="PIRSF" id="PIRSF002512">
    <property type="entry name" value="Integrin_B"/>
    <property type="match status" value="1"/>
</dbReference>
<dbReference type="GO" id="GO:0033627">
    <property type="term" value="P:cell adhesion mediated by integrin"/>
    <property type="evidence" value="ECO:0007669"/>
    <property type="project" value="TreeGrafter"/>
</dbReference>
<evidence type="ECO:0000256" key="15">
    <source>
        <dbReference type="SAM" id="SignalP"/>
    </source>
</evidence>
<evidence type="ECO:0000256" key="2">
    <source>
        <dbReference type="ARBA" id="ARBA00007449"/>
    </source>
</evidence>
<dbReference type="Pfam" id="PF00362">
    <property type="entry name" value="Integrin_beta"/>
    <property type="match status" value="1"/>
</dbReference>
<keyword evidence="4 15" id="KW-0732">Signal</keyword>
<evidence type="ECO:0000256" key="13">
    <source>
        <dbReference type="RuleBase" id="RU000633"/>
    </source>
</evidence>
<dbReference type="PROSITE" id="PS00243">
    <property type="entry name" value="I_EGF_1"/>
    <property type="match status" value="2"/>
</dbReference>
<feature type="disulfide bond" evidence="12">
    <location>
        <begin position="42"/>
        <end position="52"/>
    </location>
</feature>
<dbReference type="FunFam" id="2.10.25.10:FF:000043">
    <property type="entry name" value="Integrin beta"/>
    <property type="match status" value="1"/>
</dbReference>
<dbReference type="OrthoDB" id="410592at2759"/>
<dbReference type="GO" id="GO:0008305">
    <property type="term" value="C:integrin complex"/>
    <property type="evidence" value="ECO:0007669"/>
    <property type="project" value="TreeGrafter"/>
</dbReference>
<evidence type="ECO:0000256" key="11">
    <source>
        <dbReference type="ARBA" id="ARBA00023180"/>
    </source>
</evidence>
<dbReference type="InterPro" id="IPR002369">
    <property type="entry name" value="Integrin_bsu_VWA"/>
</dbReference>
<evidence type="ECO:0000256" key="9">
    <source>
        <dbReference type="ARBA" id="ARBA00023136"/>
    </source>
</evidence>
<dbReference type="AlphaFoldDB" id="A0A6J2XKL3"/>
<dbReference type="SUPFAM" id="SSF57196">
    <property type="entry name" value="EGF/Laminin"/>
    <property type="match status" value="1"/>
</dbReference>
<evidence type="ECO:0000313" key="18">
    <source>
        <dbReference type="RefSeq" id="XP_030751832.1"/>
    </source>
</evidence>
<gene>
    <name evidence="18" type="primary">LOC115879260</name>
</gene>
<evidence type="ECO:0000256" key="14">
    <source>
        <dbReference type="SAM" id="Phobius"/>
    </source>
</evidence>
<keyword evidence="10 12" id="KW-1015">Disulfide bond</keyword>
<organism evidence="17 18">
    <name type="scientific">Sitophilus oryzae</name>
    <name type="common">Rice weevil</name>
    <name type="synonym">Curculio oryzae</name>
    <dbReference type="NCBI Taxonomy" id="7048"/>
    <lineage>
        <taxon>Eukaryota</taxon>
        <taxon>Metazoa</taxon>
        <taxon>Ecdysozoa</taxon>
        <taxon>Arthropoda</taxon>
        <taxon>Hexapoda</taxon>
        <taxon>Insecta</taxon>
        <taxon>Pterygota</taxon>
        <taxon>Neoptera</taxon>
        <taxon>Endopterygota</taxon>
        <taxon>Coleoptera</taxon>
        <taxon>Polyphaga</taxon>
        <taxon>Cucujiformia</taxon>
        <taxon>Curculionidae</taxon>
        <taxon>Dryophthorinae</taxon>
        <taxon>Sitophilus</taxon>
    </lineage>
</organism>
<name>A0A6J2XKL3_SITOR</name>
<dbReference type="Gene3D" id="2.60.40.1510">
    <property type="entry name" value="ntegrin, alpha v. Chain A, domain 3"/>
    <property type="match status" value="1"/>
</dbReference>
<dbReference type="Gene3D" id="3.40.50.410">
    <property type="entry name" value="von Willebrand factor, type A domain"/>
    <property type="match status" value="1"/>
</dbReference>
<dbReference type="InterPro" id="IPR014836">
    <property type="entry name" value="Integrin_bsu_cyt_dom"/>
</dbReference>
<dbReference type="RefSeq" id="XP_030751832.1">
    <property type="nucleotide sequence ID" value="XM_030895972.1"/>
</dbReference>
<feature type="disulfide bond" evidence="12">
    <location>
        <begin position="470"/>
        <end position="480"/>
    </location>
</feature>
<dbReference type="SMART" id="SM00187">
    <property type="entry name" value="INB"/>
    <property type="match status" value="1"/>
</dbReference>
<feature type="disulfide bond" evidence="12">
    <location>
        <begin position="622"/>
        <end position="698"/>
    </location>
</feature>
<dbReference type="Pfam" id="PF08725">
    <property type="entry name" value="Integrin_b_cyt"/>
    <property type="match status" value="1"/>
</dbReference>
<dbReference type="Gene3D" id="2.10.25.10">
    <property type="entry name" value="Laminin"/>
    <property type="match status" value="3"/>
</dbReference>
<sequence>MTTMNTLICKIFIVFLCLFEHGAGKKICDADHKFLCRKQTECSSCIRAHACCNWCYDPTFKGAKCDLADSLTRECNVFYIEFNKNETQMQNFNAEDSNDDSDAQITPRKINVFLRKEEPVNISFTYQAARNYPLELYYLADLSYSMRHHIETLKSLGDELSKNLQRLTTNYKLAFGSFLDKPGMPFTQTDEQHLKNPCRWDGAECNPSYLFKHILNFTHSSDRFFKAVNKSKISANADDPDGALEAIFHILVCGEKFGWTQESRKLVILSTDSFLHVAGDGILVGATLRNNGTCLINYNGEHTAPLQYDYPSIDEIRYWLREKKVNLIVAAPREKSGYYLNLANSILEKEMYVGELERDSSNILDLVSDGFKRFIRQVEFSANTSDIPNLSVRFFADCNGIGIFEELNECKNINEYDPINFKAELNLTEWEDSDSETLIIREKNINEEIFVRIETVGRCKCTNLKNIKTCIHGINDCDQCKCDGGWKGEYCEEECTGNTIGCIANTSDYYCSGRGECQCGKCECERTYSGEFCQYKCPVDDNGKICAGHGTCTDGNCVCFSDYSGHNCNCSTSLESCKFGTDVLCNNKGTCSCNECQCDDNFFGAYCEKLKGENQVDENLLCKNFDSIVKDNQENIDDTSTSTADNITTYLKYVSQNYICSQECTIVSFEGNDRCKLRYCYEKTDFGGIQLLVTPKYCSKTAQAYGINLAIGLFTAIVGVGILFIFIKKWQISKLDQAEFKKFQASKASETIESNPLYKSPLTSYRNPLKR</sequence>
<dbReference type="GO" id="GO:0007160">
    <property type="term" value="P:cell-matrix adhesion"/>
    <property type="evidence" value="ECO:0007669"/>
    <property type="project" value="TreeGrafter"/>
</dbReference>
<dbReference type="PANTHER" id="PTHR10082:SF60">
    <property type="entry name" value="INTEGRIN BETA-PS"/>
    <property type="match status" value="1"/>
</dbReference>
<feature type="domain" description="Integrin beta subunit VWA" evidence="16">
    <location>
        <begin position="41"/>
        <end position="461"/>
    </location>
</feature>
<comment type="similarity">
    <text evidence="2 13">Belongs to the integrin beta chain family.</text>
</comment>
<feature type="disulfide bond" evidence="12">
    <location>
        <begin position="591"/>
        <end position="596"/>
    </location>
</feature>
<dbReference type="InterPro" id="IPR036465">
    <property type="entry name" value="vWFA_dom_sf"/>
</dbReference>
<evidence type="ECO:0000256" key="12">
    <source>
        <dbReference type="PIRSR" id="PIRSR002512-1"/>
    </source>
</evidence>
<feature type="disulfide bond" evidence="12">
    <location>
        <begin position="45"/>
        <end position="75"/>
    </location>
</feature>
<dbReference type="PRINTS" id="PR01186">
    <property type="entry name" value="INTEGRINB"/>
</dbReference>
<evidence type="ECO:0000256" key="10">
    <source>
        <dbReference type="ARBA" id="ARBA00023157"/>
    </source>
</evidence>
<dbReference type="InterPro" id="IPR057243">
    <property type="entry name" value="Integrin_I-EGF_CS"/>
</dbReference>
<keyword evidence="17" id="KW-1185">Reference proteome</keyword>
<feature type="signal peptide" evidence="15">
    <location>
        <begin position="1"/>
        <end position="24"/>
    </location>
</feature>
<keyword evidence="3 13" id="KW-0812">Transmembrane</keyword>
<keyword evidence="8 13" id="KW-0401">Integrin</keyword>
<dbReference type="SUPFAM" id="SSF53300">
    <property type="entry name" value="vWA-like"/>
    <property type="match status" value="1"/>
</dbReference>
<dbReference type="Gene3D" id="1.20.5.100">
    <property type="entry name" value="Cytochrome c1, transmembrane anchor, C-terminal"/>
    <property type="match status" value="1"/>
</dbReference>
<dbReference type="GeneID" id="115879260"/>
<feature type="disulfide bond" evidence="12">
    <location>
        <begin position="55"/>
        <end position="65"/>
    </location>
</feature>
<dbReference type="SUPFAM" id="SSF69179">
    <property type="entry name" value="Integrin domains"/>
    <property type="match status" value="1"/>
</dbReference>
<evidence type="ECO:0000256" key="4">
    <source>
        <dbReference type="ARBA" id="ARBA00022729"/>
    </source>
</evidence>
<feature type="disulfide bond" evidence="12">
    <location>
        <begin position="559"/>
        <end position="568"/>
    </location>
</feature>
<feature type="disulfide bond" evidence="12">
    <location>
        <begin position="477"/>
        <end position="511"/>
    </location>
</feature>
<keyword evidence="7 14" id="KW-1133">Transmembrane helix</keyword>
<evidence type="ECO:0000256" key="1">
    <source>
        <dbReference type="ARBA" id="ARBA00004479"/>
    </source>
</evidence>
<dbReference type="InterPro" id="IPR015812">
    <property type="entry name" value="Integrin_bsu"/>
</dbReference>
<feature type="disulfide bond" evidence="12">
    <location>
        <begin position="398"/>
        <end position="410"/>
    </location>
</feature>
<feature type="disulfide bond" evidence="12">
    <location>
        <begin position="482"/>
        <end position="491"/>
    </location>
</feature>
<dbReference type="Proteomes" id="UP000504635">
    <property type="component" value="Unplaced"/>
</dbReference>
<feature type="disulfide bond" evidence="12">
    <location>
        <begin position="552"/>
        <end position="557"/>
    </location>
</feature>
<feature type="disulfide bond" evidence="12">
    <location>
        <begin position="517"/>
        <end position="522"/>
    </location>
</feature>
<dbReference type="GO" id="GO:0016477">
    <property type="term" value="P:cell migration"/>
    <property type="evidence" value="ECO:0007669"/>
    <property type="project" value="TreeGrafter"/>
</dbReference>
<evidence type="ECO:0000259" key="16">
    <source>
        <dbReference type="SMART" id="SM00187"/>
    </source>
</evidence>
<feature type="disulfide bond" evidence="12">
    <location>
        <begin position="598"/>
        <end position="607"/>
    </location>
</feature>
<dbReference type="Pfam" id="PF07974">
    <property type="entry name" value="EGF_2"/>
    <property type="match status" value="1"/>
</dbReference>
<dbReference type="SUPFAM" id="SSF103575">
    <property type="entry name" value="Plexin repeat"/>
    <property type="match status" value="1"/>
</dbReference>
<dbReference type="PANTHER" id="PTHR10082">
    <property type="entry name" value="INTEGRIN BETA SUBUNIT"/>
    <property type="match status" value="1"/>
</dbReference>
<dbReference type="InterPro" id="IPR032695">
    <property type="entry name" value="Integrin_dom_sf"/>
</dbReference>
<comment type="subcellular location">
    <subcellularLocation>
        <location evidence="13">Cell membrane</location>
        <topology evidence="13">Single-pass type I membrane protein</topology>
    </subcellularLocation>
    <subcellularLocation>
        <location evidence="1">Membrane</location>
        <topology evidence="1">Single-pass type I membrane protein</topology>
    </subcellularLocation>
</comment>
<dbReference type="GO" id="GO:0005178">
    <property type="term" value="F:integrin binding"/>
    <property type="evidence" value="ECO:0007669"/>
    <property type="project" value="TreeGrafter"/>
</dbReference>
<proteinExistence type="inferred from homology"/>
<feature type="disulfide bond" evidence="12">
    <location>
        <begin position="524"/>
        <end position="533"/>
    </location>
</feature>
<dbReference type="InParanoid" id="A0A6J2XKL3"/>
<feature type="chain" id="PRO_5026779158" description="Integrin beta" evidence="15">
    <location>
        <begin position="25"/>
        <end position="771"/>
    </location>
</feature>
<keyword evidence="11" id="KW-0325">Glycoprotein</keyword>
<keyword evidence="6 13" id="KW-0130">Cell adhesion</keyword>
<evidence type="ECO:0000256" key="6">
    <source>
        <dbReference type="ARBA" id="ARBA00022889"/>
    </source>
</evidence>
<feature type="disulfide bond" evidence="12">
    <location>
        <begin position="198"/>
        <end position="205"/>
    </location>
</feature>
<dbReference type="InterPro" id="IPR013111">
    <property type="entry name" value="EGF_extracell"/>
</dbReference>
<keyword evidence="9 14" id="KW-0472">Membrane</keyword>
<reference evidence="18" key="1">
    <citation type="submission" date="2025-08" db="UniProtKB">
        <authorList>
            <consortium name="RefSeq"/>
        </authorList>
    </citation>
    <scope>IDENTIFICATION</scope>
    <source>
        <tissue evidence="18">Gonads</tissue>
    </source>
</reference>
<evidence type="ECO:0000256" key="3">
    <source>
        <dbReference type="ARBA" id="ARBA00022692"/>
    </source>
</evidence>
<dbReference type="GO" id="GO:0005925">
    <property type="term" value="C:focal adhesion"/>
    <property type="evidence" value="ECO:0007669"/>
    <property type="project" value="TreeGrafter"/>
</dbReference>
<evidence type="ECO:0000256" key="8">
    <source>
        <dbReference type="ARBA" id="ARBA00023037"/>
    </source>
</evidence>
<feature type="transmembrane region" description="Helical" evidence="14">
    <location>
        <begin position="705"/>
        <end position="727"/>
    </location>
</feature>
<accession>A0A6J2XKL3</accession>
<keyword evidence="5" id="KW-0677">Repeat</keyword>